<accession>A0A9P0BFE0</accession>
<keyword evidence="3" id="KW-1185">Reference proteome</keyword>
<dbReference type="EMBL" id="OV121139">
    <property type="protein sequence ID" value="CAH0562057.1"/>
    <property type="molecule type" value="Genomic_DNA"/>
</dbReference>
<dbReference type="PANTHER" id="PTHR14918">
    <property type="entry name" value="KICSTOR COMPLEX PROTEIN SZT2"/>
    <property type="match status" value="1"/>
</dbReference>
<organism evidence="2 3">
    <name type="scientific">Brassicogethes aeneus</name>
    <name type="common">Rape pollen beetle</name>
    <name type="synonym">Meligethes aeneus</name>
    <dbReference type="NCBI Taxonomy" id="1431903"/>
    <lineage>
        <taxon>Eukaryota</taxon>
        <taxon>Metazoa</taxon>
        <taxon>Ecdysozoa</taxon>
        <taxon>Arthropoda</taxon>
        <taxon>Hexapoda</taxon>
        <taxon>Insecta</taxon>
        <taxon>Pterygota</taxon>
        <taxon>Neoptera</taxon>
        <taxon>Endopterygota</taxon>
        <taxon>Coleoptera</taxon>
        <taxon>Polyphaga</taxon>
        <taxon>Cucujiformia</taxon>
        <taxon>Nitidulidae</taxon>
        <taxon>Meligethinae</taxon>
        <taxon>Brassicogethes</taxon>
    </lineage>
</organism>
<proteinExistence type="predicted"/>
<evidence type="ECO:0000313" key="2">
    <source>
        <dbReference type="EMBL" id="CAH0562057.1"/>
    </source>
</evidence>
<name>A0A9P0BFE0_BRAAE</name>
<dbReference type="Proteomes" id="UP001154078">
    <property type="component" value="Chromosome 8"/>
</dbReference>
<dbReference type="OrthoDB" id="43547at2759"/>
<feature type="region of interest" description="Disordered" evidence="1">
    <location>
        <begin position="1905"/>
        <end position="1927"/>
    </location>
</feature>
<evidence type="ECO:0000256" key="1">
    <source>
        <dbReference type="SAM" id="MobiDB-lite"/>
    </source>
</evidence>
<sequence length="3188" mass="365942">MEFDSLSVCSDEGVELTISEHGALYPGDYPYKEENEPPFLEAKTVYILLPKNVSISRAKRLQWLLDHLNIVISIPSLQKVTETIELEVISAVPREQTLVKCNRFLITTDTELKFVAHSYRFVYCLDMSPSQSNVDIQRGEVLFDEILVCFKSSLEALTRQFTIPGNSLVFQPAIHLTVMVNTPFFMSPAQQVLVKGVQISSSNLNYIISYIEKQFHLLEGKIADVSVVAHEQLDIQRTQNEGMVGQLFDLPDSEKFVLKIPMVTADANFVNMLRYSMLAITLLPDISISHILVITDGIVAMPDFNIMESLLYQLHYDSIAVSFLKVGSSFHPHSSAGYVPYVDLLYFLSHSTLGNCFETFPDVIHEPSMSLNVYQELFLLWSFHSKTKNIYPKISGGHKWTSTNESFYSHKPPSLLFKKQTEEKMNTSILLMLARRLREGFTVDKIYLANGDLEVRLSLQWKSFIYMNYKITSDWPITKHNVKFEINILAPYEFLHDITCMIKKESKSVNRLAIIKRFWLRLSQLSTEDVNMAQNLSSFQSCNKDWFVLPESVRSGIPVFTANGTACSAEATKLSLHLRDVSSAKFVHVWQTLASMETNVWRKWLHIHKISLILKHDNPLPKHLHLPNSSQRYQVIQCRQATAALYKMLADWSSFILIDNHTYVKFLHADNDKPACGFCLIRITSKFPCAVLNIGFITGTNGEARQRVCDELKSELSGLSYLTTVKLKENICCVLLQKPIEKILIRYERIPSSFTTVIFPDGTQPPNSTVVPPAPVSGSLFTTLSRYLYHKRWIWGAYHPANPKLPDTAISRILSTLTGMRIKEGFSFAHSSSGIITMVLELWMDQTSSCVVQYVLFPPHCAWCGGDDFYSGSDEENDMSSELDSEMQLVTEVWIEPQYGKVLPSDPRISYMDNKHYYEIADVICRIDLQCINSLLTMEHLSLMCQDKGYPMLTFNRMVSSTSRKSRKSSRNSYLEPPIVPDNGSQCYPIVSQRIEHIPFKFDPINILPHCQQTELLFSMFIEGKESSLGSSANKANVLLLNNILDHLNILHDQELDLSKAESDRFTQQILLRHQNQHPNNCPISEFHSRSNFDVPVESQWRCFLKGISVTHVILTFIPSTLDDLKSLVCHETRNIPNLNVEVESERASSRTSNFSDVPINVQSSLCLPIYVFDCPLAMLVKAYMNNADDKTPTNEDIYEDHRFKTSGFIQEEYVKLKSDDSTDGDKADEYDIESRNVRSHCKALVLAHSKCFTISLFVALHGGVYVHSTDVQSAMDQCEEFIREIDITDYILTICGHVKHQKDETIPIKPLHQPMPCNDLSSLHSLIKEKFLKIVGVAFNPIPTNEEFYYYQNLVSNKVEDNNVDSDDEISTNLSELVEFKSEKDYSSFYSEDQPSMDVGDENTEEAVSPLFLHLICTLKYNNGGVSNTSVRVIPTCLGELIQHLDDGVECLDRSKIRVTLDILCLTLPSEVQNIIENYSTSGLRTTSFCSDVFQPSVDSSISEASDSSDIPVVNLSEAQKNTVISLKEEIKWLLKDEIATALLDIEPVKPDTLNFVTSHVTTGSQMRASCVMDIIKLNFVYACRQSSEKFVEEFSKIKLPDCKLCKIEDFYYLAKDNNGARERRESGCFVQNDFECSSLNDSFHLPDMFNTSKEDADNKSVEENASQISDISTSINGSMLGTEGGYDEDDSEDYDISDLLQRLNKKRKHLHNFWLIMKIEQELVTIYFHCRFLEMQTLHVGEYLDKQRAISDAIKALCKKVNQLVLLQNLYESKTCDPLLEPDDSCSETCNSPISRNPSYVRLKSMEESVDDLEIMACSASLSEASLNFKPGYFSCPVVWETRFVLHPRLKTGPGKSGISRGILALRHILEKFSVSNRNNMFVYRDNKNNVFYLRLHENVQYPNKNTSRSNEYDNGPVSRSPSMASLPLAQNKSNLTQSEQSINSIISMEIRPRVRSFGEKESKDGPNEDTLILKVHGITEAGDDVQFELVQVLQNKLDNAVLEFLSIMLARNAMCPLTPEDVQFIQKPFRPPEEIIRFTIQEYISNQYLDPFVYYLKQNLLQFLNNPKYTDNRSHFKDYSEHDSNKNRDDSIFIYNQSQNPSSGNRGIACIALAVISNITVSKNIDIEDKFKDNFSKKIYEPLVTTSRLNVNDKVPNSYIEFRLWKQGRVNIDNLSLKLNEAVSQATWDIVTEYYLLKNPLCEMPNEHIIVKNQPIDIDTAGFDLTKEIEFVCVLDSNMDAYHSNNKLENSKSEKRKIDKPYLPRKRSKKMSHEKENNNEKLVNEIEMSFLETGDKGVLSNIYSSFLPSWLEFGFSLNVPSVKRLQFNLSSRHLPNVTIKEIINMLQDSPKAFCATPRNNLNGKEEIYAPVLFNNYVQKYVIVSRNFNQWTASLNTEKIGDFPEVLRPQSLKHTQKFVPDVINNILIPRQKILWLLVESDSIVIFTYNWARDNVEKLNSNCNNLTLWLSVRSCFLNSITSQKLGLFHNQPLTRKCFMMVGNPYAAYISDMDYMSKYPRDHKKKRIPSTYNLHIIVEAFRDSFRISKFASNDPVVMLTSEMCEMKAIEKRQREEMKKLHNMYQSRTSTTTVSQIFLLMQNSRIIHYCHTPLLFLPRWRLKSAATRDHSLYPSQAIQIADKLSDEDKESWHTELCYAFFTDYRQYLQTLGFMPLQIDSPHKNTGLWIKDKSSYNSVFFIQKTILGGILLFTVEISEPFFITKLHVIECNRLQNISSRASINRFTLSFLDECDRVKILMHLHSFAYDYHLRCIYNYISAASAPNRLSNLYNVHQFLDDFMKYYNKTPNFARNLVYADTLTIKNLVTEGKQLYDYLLSNIAQYNFKVFEMEANEDMECILVQVTSTPQVSYKDSQDRHHTDDFDITLVIYNLCTPYSPKDNVLHLKYYLILTSKREIYPKSEVEHKLGKFRTVSSTARSLSALERNDLEESTTKTIESSEIDCDSSDEDKMLTSENDSNNRIESSISQQSMVPYVEISQESVNYLGYYSSHEQLMHQLILDKANTTQKHVKDMVAKGMVHCRTFLLWNRLISPHDTHSLNYEEFIELKNLAKLDHLCDLHPNLGPLLNQPLVWYQGLAKLLLVKYNEQHRTFISADGNIQHYVILHPNYFGAFMLLSIDLHTFRGELYAVYREPHKQEDAELCLAYQKNLLDGFVNCISFYLWSGMISN</sequence>
<reference evidence="2" key="1">
    <citation type="submission" date="2021-12" db="EMBL/GenBank/DDBJ databases">
        <authorList>
            <person name="King R."/>
        </authorList>
    </citation>
    <scope>NUCLEOTIDE SEQUENCE</scope>
</reference>
<gene>
    <name evidence="2" type="ORF">MELIAE_LOCUS11294</name>
</gene>
<evidence type="ECO:0008006" key="4">
    <source>
        <dbReference type="Google" id="ProtNLM"/>
    </source>
</evidence>
<dbReference type="InterPro" id="IPR033228">
    <property type="entry name" value="SZT2"/>
</dbReference>
<dbReference type="PANTHER" id="PTHR14918:SF3">
    <property type="entry name" value="KICSTOR COMPLEX PROTEIN SZT2"/>
    <property type="match status" value="1"/>
</dbReference>
<dbReference type="GO" id="GO:0005777">
    <property type="term" value="C:peroxisome"/>
    <property type="evidence" value="ECO:0007669"/>
    <property type="project" value="InterPro"/>
</dbReference>
<evidence type="ECO:0000313" key="3">
    <source>
        <dbReference type="Proteomes" id="UP001154078"/>
    </source>
</evidence>
<protein>
    <recommendedName>
        <fullName evidence="4">Protein SZT2</fullName>
    </recommendedName>
</protein>
<feature type="region of interest" description="Disordered" evidence="1">
    <location>
        <begin position="2943"/>
        <end position="2978"/>
    </location>
</feature>